<evidence type="ECO:0000313" key="2">
    <source>
        <dbReference type="Proteomes" id="UP001177021"/>
    </source>
</evidence>
<protein>
    <submittedName>
        <fullName evidence="1">Uncharacterized protein</fullName>
    </submittedName>
</protein>
<gene>
    <name evidence="1" type="ORF">MILVUS5_LOCUS7114</name>
</gene>
<sequence length="249" mass="28202">MSEHQSQGPVLSTSPRKRALLVGLKYQRPLMDFTHVNCKRMQECLVKRFGFPEEDLYLMLDTNLNYTLPGPIDSDLILDKLYDLIKSSKSGDSLVFYFSGLTDFNPENKRFIVGADHRALDGEVLSQHLKKIPTGCAAMFIIDAPYGGGFIEIFSKEIVLFTSSRTDEDHISSGSYGSLRNLRGRNPISESGSNFTRCFLHFIEENNDILNQDLIDKISLKFRQCGVVHTPALLCTKEKAKSKVFRCYE</sequence>
<name>A0ACB0IXR1_TRIPR</name>
<evidence type="ECO:0000313" key="1">
    <source>
        <dbReference type="EMBL" id="CAJ2636646.1"/>
    </source>
</evidence>
<comment type="caution">
    <text evidence="1">The sequence shown here is derived from an EMBL/GenBank/DDBJ whole genome shotgun (WGS) entry which is preliminary data.</text>
</comment>
<reference evidence="1" key="1">
    <citation type="submission" date="2023-10" db="EMBL/GenBank/DDBJ databases">
        <authorList>
            <person name="Rodriguez Cubillos JULIANA M."/>
            <person name="De Vega J."/>
        </authorList>
    </citation>
    <scope>NUCLEOTIDE SEQUENCE</scope>
</reference>
<proteinExistence type="predicted"/>
<keyword evidence="2" id="KW-1185">Reference proteome</keyword>
<dbReference type="EMBL" id="CASHSV030000013">
    <property type="protein sequence ID" value="CAJ2636646.1"/>
    <property type="molecule type" value="Genomic_DNA"/>
</dbReference>
<dbReference type="Proteomes" id="UP001177021">
    <property type="component" value="Unassembled WGS sequence"/>
</dbReference>
<organism evidence="1 2">
    <name type="scientific">Trifolium pratense</name>
    <name type="common">Red clover</name>
    <dbReference type="NCBI Taxonomy" id="57577"/>
    <lineage>
        <taxon>Eukaryota</taxon>
        <taxon>Viridiplantae</taxon>
        <taxon>Streptophyta</taxon>
        <taxon>Embryophyta</taxon>
        <taxon>Tracheophyta</taxon>
        <taxon>Spermatophyta</taxon>
        <taxon>Magnoliopsida</taxon>
        <taxon>eudicotyledons</taxon>
        <taxon>Gunneridae</taxon>
        <taxon>Pentapetalae</taxon>
        <taxon>rosids</taxon>
        <taxon>fabids</taxon>
        <taxon>Fabales</taxon>
        <taxon>Fabaceae</taxon>
        <taxon>Papilionoideae</taxon>
        <taxon>50 kb inversion clade</taxon>
        <taxon>NPAAA clade</taxon>
        <taxon>Hologalegina</taxon>
        <taxon>IRL clade</taxon>
        <taxon>Trifolieae</taxon>
        <taxon>Trifolium</taxon>
    </lineage>
</organism>
<accession>A0ACB0IXR1</accession>